<dbReference type="AlphaFoldDB" id="A0A7X0FZH4"/>
<dbReference type="Gene3D" id="3.40.50.720">
    <property type="entry name" value="NAD(P)-binding Rossmann-like Domain"/>
    <property type="match status" value="1"/>
</dbReference>
<feature type="domain" description="NmrA-like" evidence="1">
    <location>
        <begin position="23"/>
        <end position="134"/>
    </location>
</feature>
<comment type="caution">
    <text evidence="2">The sequence shown here is derived from an EMBL/GenBank/DDBJ whole genome shotgun (WGS) entry which is preliminary data.</text>
</comment>
<dbReference type="PANTHER" id="PTHR43162:SF1">
    <property type="entry name" value="PRESTALK A DIFFERENTIATION PROTEIN A"/>
    <property type="match status" value="1"/>
</dbReference>
<dbReference type="Gene3D" id="3.90.25.10">
    <property type="entry name" value="UDP-galactose 4-epimerase, domain 1"/>
    <property type="match status" value="1"/>
</dbReference>
<protein>
    <submittedName>
        <fullName evidence="2">Uncharacterized protein YbjT (DUF2867 family)</fullName>
    </submittedName>
</protein>
<dbReference type="Pfam" id="PF05368">
    <property type="entry name" value="NmrA"/>
    <property type="match status" value="1"/>
</dbReference>
<dbReference type="EMBL" id="JACHMQ010000001">
    <property type="protein sequence ID" value="MBB6396022.1"/>
    <property type="molecule type" value="Genomic_DNA"/>
</dbReference>
<dbReference type="Proteomes" id="UP000546324">
    <property type="component" value="Unassembled WGS sequence"/>
</dbReference>
<sequence>MDNVLRQAATIKERGLFFDVISPDRELRLVATRDIAAVAARLLLDPTWTGQEEIPLLGPENLSYDDMAAVISESLGTSVRYEQISAEALADRLTARGMSGAMVQSMLDMLAAKENGLDDAIVRTPRHAVDTPTTFRQWCDEVLNPAVHA</sequence>
<evidence type="ECO:0000259" key="1">
    <source>
        <dbReference type="Pfam" id="PF05368"/>
    </source>
</evidence>
<dbReference type="RefSeq" id="WP_185025450.1">
    <property type="nucleotide sequence ID" value="NZ_JACHMQ010000001.1"/>
</dbReference>
<reference evidence="2 3" key="1">
    <citation type="submission" date="2020-08" db="EMBL/GenBank/DDBJ databases">
        <title>Sequencing the genomes of 1000 actinobacteria strains.</title>
        <authorList>
            <person name="Klenk H.-P."/>
        </authorList>
    </citation>
    <scope>NUCLEOTIDE SEQUENCE [LARGE SCALE GENOMIC DNA]</scope>
    <source>
        <strain evidence="2 3">DSM 43675</strain>
    </source>
</reference>
<dbReference type="PANTHER" id="PTHR43162">
    <property type="match status" value="1"/>
</dbReference>
<evidence type="ECO:0000313" key="3">
    <source>
        <dbReference type="Proteomes" id="UP000546324"/>
    </source>
</evidence>
<keyword evidence="3" id="KW-1185">Reference proteome</keyword>
<gene>
    <name evidence="2" type="ORF">BKA00_002936</name>
</gene>
<dbReference type="InterPro" id="IPR008030">
    <property type="entry name" value="NmrA-like"/>
</dbReference>
<proteinExistence type="predicted"/>
<dbReference type="InterPro" id="IPR036291">
    <property type="entry name" value="NAD(P)-bd_dom_sf"/>
</dbReference>
<organism evidence="2 3">
    <name type="scientific">Actinomadura coerulea</name>
    <dbReference type="NCBI Taxonomy" id="46159"/>
    <lineage>
        <taxon>Bacteria</taxon>
        <taxon>Bacillati</taxon>
        <taxon>Actinomycetota</taxon>
        <taxon>Actinomycetes</taxon>
        <taxon>Streptosporangiales</taxon>
        <taxon>Thermomonosporaceae</taxon>
        <taxon>Actinomadura</taxon>
    </lineage>
</organism>
<evidence type="ECO:0000313" key="2">
    <source>
        <dbReference type="EMBL" id="MBB6396022.1"/>
    </source>
</evidence>
<name>A0A7X0FZH4_9ACTN</name>
<accession>A0A7X0FZH4</accession>
<dbReference type="InterPro" id="IPR051604">
    <property type="entry name" value="Ergot_Alk_Oxidoreductase"/>
</dbReference>
<dbReference type="SUPFAM" id="SSF51735">
    <property type="entry name" value="NAD(P)-binding Rossmann-fold domains"/>
    <property type="match status" value="1"/>
</dbReference>